<dbReference type="EMBL" id="LAZR01018603">
    <property type="protein sequence ID" value="KKL95745.1"/>
    <property type="molecule type" value="Genomic_DNA"/>
</dbReference>
<protein>
    <submittedName>
        <fullName evidence="1">Uncharacterized protein</fullName>
    </submittedName>
</protein>
<proteinExistence type="predicted"/>
<accession>A0A0F9IPW4</accession>
<name>A0A0F9IPW4_9ZZZZ</name>
<sequence>MNKTITEIYNELSTDEEVGDRVNNLVSEIVTRIVSVPEIRQAVLLAALRVDAYIKEDNPDTIGDVPFYMVWNHIMSEKDTLD</sequence>
<organism evidence="1">
    <name type="scientific">marine sediment metagenome</name>
    <dbReference type="NCBI Taxonomy" id="412755"/>
    <lineage>
        <taxon>unclassified sequences</taxon>
        <taxon>metagenomes</taxon>
        <taxon>ecological metagenomes</taxon>
    </lineage>
</organism>
<comment type="caution">
    <text evidence="1">The sequence shown here is derived from an EMBL/GenBank/DDBJ whole genome shotgun (WGS) entry which is preliminary data.</text>
</comment>
<reference evidence="1" key="1">
    <citation type="journal article" date="2015" name="Nature">
        <title>Complex archaea that bridge the gap between prokaryotes and eukaryotes.</title>
        <authorList>
            <person name="Spang A."/>
            <person name="Saw J.H."/>
            <person name="Jorgensen S.L."/>
            <person name="Zaremba-Niedzwiedzka K."/>
            <person name="Martijn J."/>
            <person name="Lind A.E."/>
            <person name="van Eijk R."/>
            <person name="Schleper C."/>
            <person name="Guy L."/>
            <person name="Ettema T.J."/>
        </authorList>
    </citation>
    <scope>NUCLEOTIDE SEQUENCE</scope>
</reference>
<gene>
    <name evidence="1" type="ORF">LCGC14_1851510</name>
</gene>
<evidence type="ECO:0000313" key="1">
    <source>
        <dbReference type="EMBL" id="KKL95745.1"/>
    </source>
</evidence>
<dbReference type="AlphaFoldDB" id="A0A0F9IPW4"/>